<dbReference type="PROSITE" id="PS00073">
    <property type="entry name" value="ACYL_COA_DH_2"/>
    <property type="match status" value="1"/>
</dbReference>
<dbReference type="PANTHER" id="PTHR43884:SF12">
    <property type="entry name" value="ISOVALERYL-COA DEHYDROGENASE, MITOCHONDRIAL-RELATED"/>
    <property type="match status" value="1"/>
</dbReference>
<dbReference type="InterPro" id="IPR009100">
    <property type="entry name" value="AcylCoA_DH/oxidase_NM_dom_sf"/>
</dbReference>
<feature type="domain" description="Acyl-CoA dehydrogenase/oxidase C-terminal" evidence="8">
    <location>
        <begin position="252"/>
        <end position="415"/>
    </location>
</feature>
<protein>
    <submittedName>
        <fullName evidence="12">Acyl-CoA dehydrogenase</fullName>
    </submittedName>
</protein>
<dbReference type="Gene3D" id="2.40.110.10">
    <property type="entry name" value="Butyryl-CoA Dehydrogenase, subunit A, domain 2"/>
    <property type="match status" value="1"/>
</dbReference>
<proteinExistence type="inferred from homology"/>
<dbReference type="SUPFAM" id="SSF56645">
    <property type="entry name" value="Acyl-CoA dehydrogenase NM domain-like"/>
    <property type="match status" value="1"/>
</dbReference>
<keyword evidence="13" id="KW-1185">Reference proteome</keyword>
<dbReference type="Pfam" id="PF02771">
    <property type="entry name" value="Acyl-CoA_dh_N"/>
    <property type="match status" value="1"/>
</dbReference>
<dbReference type="FunFam" id="2.40.110.10:FF:000017">
    <property type="entry name" value="Acyl-CoA dehydrogenase"/>
    <property type="match status" value="1"/>
</dbReference>
<keyword evidence="5 7" id="KW-0560">Oxidoreductase</keyword>
<dbReference type="Pfam" id="PF21263">
    <property type="entry name" value="Acyl-CoA-dh_C"/>
    <property type="match status" value="1"/>
</dbReference>
<dbReference type="PANTHER" id="PTHR43884">
    <property type="entry name" value="ACYL-COA DEHYDROGENASE"/>
    <property type="match status" value="1"/>
</dbReference>
<sequence>MSETKEKMFKGGGFLVEDVSAEDVLTPEDFTDEHEMIAKTTEEYVKNEVWPVSENLENHEFDKSVDLLNKAGELGLLGADVPEEYGGLELDKISSSLITEKMSLAGGFSISHGAHVGIGSLPIVFFGNEDQKQKYLPALATGEKLAAYALTEPGSGSDALGAKTTAKLNEAGTHYILNGEKQWITNSAFADVFVVYAKIDGDKFTAFIVEREFPGVSTGAEEKKMGIKASSTRTLILEDAEVPVENVLGEIGRGHIIAFNILNVGRYKLAIGGVGGAKRAIEVATQYANERKQFNTPISQFRLIQEKLASVATNTYANESAVYRTVGLFEQRLGNLSKEQLNEGNEVAKSIAEYAIECSMNKYMATELLDFAVDEAVQIHGGYGFMQEYEVERMYRDSRINRIFEGTNEINRMIVPGTFMKKAMKGELPLLQKAQGLQEELMTMMPEQVDDEPLEQEFYLLKNAKKIGLLSAGISAQKYGEKLEQEQELLVNIADMAAEIYNMESAILRTQKSIDNVGLDKSEQKLLYTQVYVEEAFNRIEAHAKETLIASDSGDSLRMMLGALRKLTRHDPINVIEKKRQIAASIIDADKYVV</sequence>
<dbReference type="InterPro" id="IPR037069">
    <property type="entry name" value="AcylCoA_DH/ox_N_sf"/>
</dbReference>
<dbReference type="GO" id="GO:0050660">
    <property type="term" value="F:flavin adenine dinucleotide binding"/>
    <property type="evidence" value="ECO:0007669"/>
    <property type="project" value="InterPro"/>
</dbReference>
<evidence type="ECO:0000259" key="8">
    <source>
        <dbReference type="Pfam" id="PF00441"/>
    </source>
</evidence>
<evidence type="ECO:0000259" key="10">
    <source>
        <dbReference type="Pfam" id="PF02771"/>
    </source>
</evidence>
<dbReference type="Pfam" id="PF02770">
    <property type="entry name" value="Acyl-CoA_dh_M"/>
    <property type="match status" value="1"/>
</dbReference>
<dbReference type="InterPro" id="IPR006091">
    <property type="entry name" value="Acyl-CoA_Oxase/DH_mid-dom"/>
</dbReference>
<dbReference type="FunFam" id="1.10.540.10:FF:000001">
    <property type="entry name" value="Very long-chain-specific acyl-CoA dehydrogenase, mitochondrial"/>
    <property type="match status" value="1"/>
</dbReference>
<dbReference type="OrthoDB" id="9802447at2"/>
<evidence type="ECO:0000313" key="13">
    <source>
        <dbReference type="Proteomes" id="UP000199334"/>
    </source>
</evidence>
<dbReference type="SUPFAM" id="SSF47203">
    <property type="entry name" value="Acyl-CoA dehydrogenase C-terminal domain-like"/>
    <property type="match status" value="1"/>
</dbReference>
<dbReference type="InterPro" id="IPR046373">
    <property type="entry name" value="Acyl-CoA_Oxase/DH_mid-dom_sf"/>
</dbReference>
<dbReference type="GO" id="GO:0003995">
    <property type="term" value="F:acyl-CoA dehydrogenase activity"/>
    <property type="evidence" value="ECO:0007669"/>
    <property type="project" value="InterPro"/>
</dbReference>
<dbReference type="InterPro" id="IPR013786">
    <property type="entry name" value="AcylCoA_DH/ox_N"/>
</dbReference>
<gene>
    <name evidence="12" type="ORF">SAMN05216498_2796</name>
</gene>
<dbReference type="InterPro" id="IPR006089">
    <property type="entry name" value="Acyl-CoA_DH_CS"/>
</dbReference>
<dbReference type="Pfam" id="PF00441">
    <property type="entry name" value="Acyl-CoA_dh_1"/>
    <property type="match status" value="1"/>
</dbReference>
<dbReference type="Gene3D" id="1.20.140.10">
    <property type="entry name" value="Butyryl-CoA Dehydrogenase, subunit A, domain 3"/>
    <property type="match status" value="2"/>
</dbReference>
<comment type="similarity">
    <text evidence="2 7">Belongs to the acyl-CoA dehydrogenase family.</text>
</comment>
<dbReference type="EMBL" id="FNIG01000007">
    <property type="protein sequence ID" value="SDN67361.1"/>
    <property type="molecule type" value="Genomic_DNA"/>
</dbReference>
<dbReference type="FunFam" id="1.20.140.10:FF:000019">
    <property type="entry name" value="Acyl-CoA dehydrogenase"/>
    <property type="match status" value="1"/>
</dbReference>
<evidence type="ECO:0000259" key="11">
    <source>
        <dbReference type="Pfam" id="PF21263"/>
    </source>
</evidence>
<feature type="domain" description="Acyl-CoA dehydrogenase/oxidase N-terminal" evidence="10">
    <location>
        <begin position="31"/>
        <end position="143"/>
    </location>
</feature>
<feature type="domain" description="Acyl-CoA oxidase/dehydrogenase middle" evidence="9">
    <location>
        <begin position="147"/>
        <end position="239"/>
    </location>
</feature>
<dbReference type="Gene3D" id="1.10.540.10">
    <property type="entry name" value="Acyl-CoA dehydrogenase/oxidase, N-terminal domain"/>
    <property type="match status" value="1"/>
</dbReference>
<reference evidence="12 13" key="1">
    <citation type="submission" date="2016-10" db="EMBL/GenBank/DDBJ databases">
        <authorList>
            <person name="de Groot N.N."/>
        </authorList>
    </citation>
    <scope>NUCLEOTIDE SEQUENCE [LARGE SCALE GENOMIC DNA]</scope>
    <source>
        <strain evidence="12 13">CGMCC 1.3442</strain>
    </source>
</reference>
<dbReference type="STRING" id="237069.SAMN05216498_2796"/>
<evidence type="ECO:0000313" key="12">
    <source>
        <dbReference type="EMBL" id="SDN67361.1"/>
    </source>
</evidence>
<keyword evidence="3 7" id="KW-0285">Flavoprotein</keyword>
<dbReference type="PROSITE" id="PS00072">
    <property type="entry name" value="ACYL_COA_DH_1"/>
    <property type="match status" value="1"/>
</dbReference>
<evidence type="ECO:0000256" key="6">
    <source>
        <dbReference type="ARBA" id="ARBA00052546"/>
    </source>
</evidence>
<dbReference type="RefSeq" id="WP_093857205.1">
    <property type="nucleotide sequence ID" value="NZ_BJVZ01000004.1"/>
</dbReference>
<evidence type="ECO:0000256" key="1">
    <source>
        <dbReference type="ARBA" id="ARBA00001974"/>
    </source>
</evidence>
<dbReference type="Proteomes" id="UP000199334">
    <property type="component" value="Unassembled WGS sequence"/>
</dbReference>
<accession>A0A1H0DBI3</accession>
<organism evidence="12 13">
    <name type="scientific">Tenuibacillus multivorans</name>
    <dbReference type="NCBI Taxonomy" id="237069"/>
    <lineage>
        <taxon>Bacteria</taxon>
        <taxon>Bacillati</taxon>
        <taxon>Bacillota</taxon>
        <taxon>Bacilli</taxon>
        <taxon>Bacillales</taxon>
        <taxon>Bacillaceae</taxon>
        <taxon>Tenuibacillus</taxon>
    </lineage>
</organism>
<keyword evidence="4 7" id="KW-0274">FAD</keyword>
<dbReference type="InterPro" id="IPR009075">
    <property type="entry name" value="AcylCo_DH/oxidase_C"/>
</dbReference>
<comment type="catalytic activity">
    <reaction evidence="6">
        <text>a 2,3-saturated acyl-CoA + A = a 2,3-dehydroacyl-CoA + AH2</text>
        <dbReference type="Rhea" id="RHEA:48608"/>
        <dbReference type="ChEBI" id="CHEBI:13193"/>
        <dbReference type="ChEBI" id="CHEBI:17499"/>
        <dbReference type="ChEBI" id="CHEBI:60015"/>
        <dbReference type="ChEBI" id="CHEBI:65111"/>
    </reaction>
</comment>
<evidence type="ECO:0000256" key="3">
    <source>
        <dbReference type="ARBA" id="ARBA00022630"/>
    </source>
</evidence>
<feature type="domain" description="Acyl-CoA dehydrogenase-like C-terminal" evidence="11">
    <location>
        <begin position="463"/>
        <end position="566"/>
    </location>
</feature>
<evidence type="ECO:0000259" key="9">
    <source>
        <dbReference type="Pfam" id="PF02770"/>
    </source>
</evidence>
<evidence type="ECO:0000256" key="2">
    <source>
        <dbReference type="ARBA" id="ARBA00009347"/>
    </source>
</evidence>
<dbReference type="InterPro" id="IPR049426">
    <property type="entry name" value="Acyl-CoA-dh-like_C"/>
</dbReference>
<evidence type="ECO:0000256" key="4">
    <source>
        <dbReference type="ARBA" id="ARBA00022827"/>
    </source>
</evidence>
<name>A0A1H0DBI3_9BACI</name>
<dbReference type="InterPro" id="IPR036250">
    <property type="entry name" value="AcylCo_DH-like_C"/>
</dbReference>
<evidence type="ECO:0000256" key="7">
    <source>
        <dbReference type="RuleBase" id="RU362125"/>
    </source>
</evidence>
<comment type="cofactor">
    <cofactor evidence="1 7">
        <name>FAD</name>
        <dbReference type="ChEBI" id="CHEBI:57692"/>
    </cofactor>
</comment>
<evidence type="ECO:0000256" key="5">
    <source>
        <dbReference type="ARBA" id="ARBA00023002"/>
    </source>
</evidence>
<dbReference type="AlphaFoldDB" id="A0A1H0DBI3"/>